<evidence type="ECO:0000313" key="2">
    <source>
        <dbReference type="EMBL" id="CDF34502.1"/>
    </source>
</evidence>
<dbReference type="EMBL" id="HG001695">
    <property type="protein sequence ID" value="CDF34502.1"/>
    <property type="molecule type" value="Genomic_DNA"/>
</dbReference>
<feature type="compositionally biased region" description="Low complexity" evidence="1">
    <location>
        <begin position="1"/>
        <end position="32"/>
    </location>
</feature>
<feature type="region of interest" description="Disordered" evidence="1">
    <location>
        <begin position="1"/>
        <end position="132"/>
    </location>
</feature>
<gene>
    <name evidence="2" type="ORF">CHC_T00002871001</name>
</gene>
<dbReference type="Gramene" id="CDF34502">
    <property type="protein sequence ID" value="CDF34502"/>
    <property type="gene ID" value="CHC_T00002871001"/>
</dbReference>
<proteinExistence type="predicted"/>
<sequence length="497" mass="53993">MLASSIAASAAPSASATAAAATVAHKQALLAAHRPASMNSTTSAPKRGRSSAGISTKEPDPKRVKQSPSPFVGAPARPGANKPPGSPTTSSRSRQRKSNKPRGSVAAFGEEASGVPNMRSASRPRPNSRAQAAPLQVSCFSVEGTSVTSIIPPPPLSKRLFGHEIQCLMHAFGEVRFCARDVLELTEDSVRDAVIRTAIAAHQFATEETPAGEEIVVSLRHVVRCMYSDYRAIVRLQQALKPDLPKLNISAMDFERLSNVPPPQWDRFSELGFLGSLVHTPDKASNFPPRADVQTLCAGRSFHIYRLVMGPPNFQDWLMCRSVSLVRQESKSRAPAIRGQPRIDLFREWIGVEQNLNFSISEDGLIALGHVAWEAIGLITQTALLHRYDSIAAKGARDPRARYWSFASNLVEALNFGIGAGIIIPLSEIQMLSVRSALDTRIVSLQNSSNKWRGYAGDVYPGLVPRDIREALRRLGRSSGSRLGLRGKSFLQTLNIL</sequence>
<reference evidence="3" key="1">
    <citation type="journal article" date="2013" name="Proc. Natl. Acad. Sci. U.S.A.">
        <title>Genome structure and metabolic features in the red seaweed Chondrus crispus shed light on evolution of the Archaeplastida.</title>
        <authorList>
            <person name="Collen J."/>
            <person name="Porcel B."/>
            <person name="Carre W."/>
            <person name="Ball S.G."/>
            <person name="Chaparro C."/>
            <person name="Tonon T."/>
            <person name="Barbeyron T."/>
            <person name="Michel G."/>
            <person name="Noel B."/>
            <person name="Valentin K."/>
            <person name="Elias M."/>
            <person name="Artiguenave F."/>
            <person name="Arun A."/>
            <person name="Aury J.M."/>
            <person name="Barbosa-Neto J.F."/>
            <person name="Bothwell J.H."/>
            <person name="Bouget F.Y."/>
            <person name="Brillet L."/>
            <person name="Cabello-Hurtado F."/>
            <person name="Capella-Gutierrez S."/>
            <person name="Charrier B."/>
            <person name="Cladiere L."/>
            <person name="Cock J.M."/>
            <person name="Coelho S.M."/>
            <person name="Colleoni C."/>
            <person name="Czjzek M."/>
            <person name="Da Silva C."/>
            <person name="Delage L."/>
            <person name="Denoeud F."/>
            <person name="Deschamps P."/>
            <person name="Dittami S.M."/>
            <person name="Gabaldon T."/>
            <person name="Gachon C.M."/>
            <person name="Groisillier A."/>
            <person name="Herve C."/>
            <person name="Jabbari K."/>
            <person name="Katinka M."/>
            <person name="Kloareg B."/>
            <person name="Kowalczyk N."/>
            <person name="Labadie K."/>
            <person name="Leblanc C."/>
            <person name="Lopez P.J."/>
            <person name="McLachlan D.H."/>
            <person name="Meslet-Cladiere L."/>
            <person name="Moustafa A."/>
            <person name="Nehr Z."/>
            <person name="Nyvall Collen P."/>
            <person name="Panaud O."/>
            <person name="Partensky F."/>
            <person name="Poulain J."/>
            <person name="Rensing S.A."/>
            <person name="Rousvoal S."/>
            <person name="Samson G."/>
            <person name="Symeonidi A."/>
            <person name="Weissenbach J."/>
            <person name="Zambounis A."/>
            <person name="Wincker P."/>
            <person name="Boyen C."/>
        </authorList>
    </citation>
    <scope>NUCLEOTIDE SEQUENCE [LARGE SCALE GENOMIC DNA]</scope>
    <source>
        <strain evidence="3">cv. Stackhouse</strain>
    </source>
</reference>
<keyword evidence="3" id="KW-1185">Reference proteome</keyword>
<dbReference type="AlphaFoldDB" id="R7Q7K5"/>
<dbReference type="KEGG" id="ccp:CHC_T00002871001"/>
<accession>R7Q7K5</accession>
<organism evidence="2 3">
    <name type="scientific">Chondrus crispus</name>
    <name type="common">Carrageen Irish moss</name>
    <name type="synonym">Polymorpha crispa</name>
    <dbReference type="NCBI Taxonomy" id="2769"/>
    <lineage>
        <taxon>Eukaryota</taxon>
        <taxon>Rhodophyta</taxon>
        <taxon>Florideophyceae</taxon>
        <taxon>Rhodymeniophycidae</taxon>
        <taxon>Gigartinales</taxon>
        <taxon>Gigartinaceae</taxon>
        <taxon>Chondrus</taxon>
    </lineage>
</organism>
<dbReference type="OMA" id="FREWIGV"/>
<dbReference type="Proteomes" id="UP000012073">
    <property type="component" value="Unassembled WGS sequence"/>
</dbReference>
<evidence type="ECO:0000313" key="3">
    <source>
        <dbReference type="Proteomes" id="UP000012073"/>
    </source>
</evidence>
<name>R7Q7K5_CHOCR</name>
<protein>
    <submittedName>
        <fullName evidence="2">Uncharacterized protein</fullName>
    </submittedName>
</protein>
<feature type="compositionally biased region" description="Low complexity" evidence="1">
    <location>
        <begin position="116"/>
        <end position="132"/>
    </location>
</feature>
<dbReference type="RefSeq" id="XP_005714321.1">
    <property type="nucleotide sequence ID" value="XM_005714264.1"/>
</dbReference>
<dbReference type="OrthoDB" id="6091at2759"/>
<dbReference type="GeneID" id="17322037"/>
<evidence type="ECO:0000256" key="1">
    <source>
        <dbReference type="SAM" id="MobiDB-lite"/>
    </source>
</evidence>